<dbReference type="PIRSF" id="PIRSF000705">
    <property type="entry name" value="DNK"/>
    <property type="match status" value="1"/>
</dbReference>
<dbReference type="InterPro" id="IPR031314">
    <property type="entry name" value="DNK_dom"/>
</dbReference>
<dbReference type="GO" id="GO:0019136">
    <property type="term" value="F:deoxynucleoside kinase activity"/>
    <property type="evidence" value="ECO:0007669"/>
    <property type="project" value="InterPro"/>
</dbReference>
<dbReference type="GO" id="GO:0005739">
    <property type="term" value="C:mitochondrion"/>
    <property type="evidence" value="ECO:0007669"/>
    <property type="project" value="TreeGrafter"/>
</dbReference>
<dbReference type="InterPro" id="IPR050566">
    <property type="entry name" value="Deoxyribonucleoside_kinase"/>
</dbReference>
<protein>
    <recommendedName>
        <fullName evidence="2">Deoxynucleoside kinase domain-containing protein</fullName>
    </recommendedName>
</protein>
<dbReference type="PANTHER" id="PTHR10513">
    <property type="entry name" value="DEOXYNUCLEOSIDE KINASE"/>
    <property type="match status" value="1"/>
</dbReference>
<dbReference type="Gene3D" id="3.40.50.300">
    <property type="entry name" value="P-loop containing nucleotide triphosphate hydrolases"/>
    <property type="match status" value="1"/>
</dbReference>
<dbReference type="FunFam" id="3.40.50.300:FF:001571">
    <property type="entry name" value="Deoxynucleoside kinase"/>
    <property type="match status" value="1"/>
</dbReference>
<keyword evidence="4" id="KW-1185">Reference proteome</keyword>
<comment type="caution">
    <text evidence="3">The sequence shown here is derived from an EMBL/GenBank/DDBJ whole genome shotgun (WGS) entry which is preliminary data.</text>
</comment>
<organism evidence="3 4">
    <name type="scientific">Owenia fusiformis</name>
    <name type="common">Polychaete worm</name>
    <dbReference type="NCBI Taxonomy" id="6347"/>
    <lineage>
        <taxon>Eukaryota</taxon>
        <taxon>Metazoa</taxon>
        <taxon>Spiralia</taxon>
        <taxon>Lophotrochozoa</taxon>
        <taxon>Annelida</taxon>
        <taxon>Polychaeta</taxon>
        <taxon>Sedentaria</taxon>
        <taxon>Canalipalpata</taxon>
        <taxon>Sabellida</taxon>
        <taxon>Oweniida</taxon>
        <taxon>Oweniidae</taxon>
        <taxon>Owenia</taxon>
    </lineage>
</organism>
<dbReference type="OrthoDB" id="567086at2759"/>
<dbReference type="InterPro" id="IPR027417">
    <property type="entry name" value="P-loop_NTPase"/>
</dbReference>
<dbReference type="SUPFAM" id="SSF52540">
    <property type="entry name" value="P-loop containing nucleoside triphosphate hydrolases"/>
    <property type="match status" value="1"/>
</dbReference>
<gene>
    <name evidence="3" type="ORF">OFUS_LOCUS19867</name>
</gene>
<dbReference type="InterPro" id="IPR002624">
    <property type="entry name" value="DCK/DGK"/>
</dbReference>
<sequence>MLRLISTEDSDSSVSECLDESLNESKCFNFSNNQDKFVVSVEGNIGCGKSTCLKYFQNSPNVEALREPLHLWCNVRGHNALELLYQDPKRWSFSFNTYVQLTRLNMHEHKTEKPVKMLERSLYSTRYCFVENDMRSGILSPLEGAVLSEWFDFTIANRDCHVDLIVYLRASPEICYDRIRKRNRKEEKCVPFQLIKDLHDLHEQWLIEQNTFKPPAPVLVIDASPDLSELHTLYDKHRQEILCGYI</sequence>
<dbReference type="PANTHER" id="PTHR10513:SF24">
    <property type="entry name" value="THYMIDINE KINASE 2, MITOCHONDRIAL"/>
    <property type="match status" value="1"/>
</dbReference>
<dbReference type="CDD" id="cd01673">
    <property type="entry name" value="dNK"/>
    <property type="match status" value="1"/>
</dbReference>
<comment type="similarity">
    <text evidence="1">Belongs to the DCK/DGK family.</text>
</comment>
<dbReference type="EMBL" id="CAIIXF020000009">
    <property type="protein sequence ID" value="CAH1795306.1"/>
    <property type="molecule type" value="Genomic_DNA"/>
</dbReference>
<dbReference type="Pfam" id="PF01712">
    <property type="entry name" value="dNK"/>
    <property type="match status" value="1"/>
</dbReference>
<dbReference type="GO" id="GO:0005524">
    <property type="term" value="F:ATP binding"/>
    <property type="evidence" value="ECO:0007669"/>
    <property type="project" value="InterPro"/>
</dbReference>
<reference evidence="3" key="1">
    <citation type="submission" date="2022-03" db="EMBL/GenBank/DDBJ databases">
        <authorList>
            <person name="Martin C."/>
        </authorList>
    </citation>
    <scope>NUCLEOTIDE SEQUENCE</scope>
</reference>
<feature type="domain" description="Deoxynucleoside kinase" evidence="2">
    <location>
        <begin position="39"/>
        <end position="230"/>
    </location>
</feature>
<accession>A0A8J1XXX5</accession>
<evidence type="ECO:0000313" key="4">
    <source>
        <dbReference type="Proteomes" id="UP000749559"/>
    </source>
</evidence>
<evidence type="ECO:0000259" key="2">
    <source>
        <dbReference type="Pfam" id="PF01712"/>
    </source>
</evidence>
<name>A0A8J1XXX5_OWEFU</name>
<evidence type="ECO:0000313" key="3">
    <source>
        <dbReference type="EMBL" id="CAH1795306.1"/>
    </source>
</evidence>
<dbReference type="AlphaFoldDB" id="A0A8J1XXX5"/>
<evidence type="ECO:0000256" key="1">
    <source>
        <dbReference type="ARBA" id="ARBA00007420"/>
    </source>
</evidence>
<dbReference type="Proteomes" id="UP000749559">
    <property type="component" value="Unassembled WGS sequence"/>
</dbReference>
<proteinExistence type="inferred from homology"/>